<dbReference type="Proteomes" id="UP000054321">
    <property type="component" value="Unassembled WGS sequence"/>
</dbReference>
<feature type="compositionally biased region" description="Basic and acidic residues" evidence="1">
    <location>
        <begin position="1"/>
        <end position="23"/>
    </location>
</feature>
<evidence type="ECO:0000313" key="3">
    <source>
        <dbReference type="Proteomes" id="UP000054321"/>
    </source>
</evidence>
<name>A0A0C3D9P9_OIDMZ</name>
<feature type="compositionally biased region" description="Polar residues" evidence="1">
    <location>
        <begin position="24"/>
        <end position="33"/>
    </location>
</feature>
<evidence type="ECO:0000256" key="1">
    <source>
        <dbReference type="SAM" id="MobiDB-lite"/>
    </source>
</evidence>
<organism evidence="2 3">
    <name type="scientific">Oidiodendron maius (strain Zn)</name>
    <dbReference type="NCBI Taxonomy" id="913774"/>
    <lineage>
        <taxon>Eukaryota</taxon>
        <taxon>Fungi</taxon>
        <taxon>Dikarya</taxon>
        <taxon>Ascomycota</taxon>
        <taxon>Pezizomycotina</taxon>
        <taxon>Leotiomycetes</taxon>
        <taxon>Leotiomycetes incertae sedis</taxon>
        <taxon>Myxotrichaceae</taxon>
        <taxon>Oidiodendron</taxon>
    </lineage>
</organism>
<dbReference type="HOGENOM" id="CLU_2223988_0_0_1"/>
<reference evidence="2 3" key="1">
    <citation type="submission" date="2014-04" db="EMBL/GenBank/DDBJ databases">
        <authorList>
            <consortium name="DOE Joint Genome Institute"/>
            <person name="Kuo A."/>
            <person name="Martino E."/>
            <person name="Perotto S."/>
            <person name="Kohler A."/>
            <person name="Nagy L.G."/>
            <person name="Floudas D."/>
            <person name="Copeland A."/>
            <person name="Barry K.W."/>
            <person name="Cichocki N."/>
            <person name="Veneault-Fourrey C."/>
            <person name="LaButti K."/>
            <person name="Lindquist E.A."/>
            <person name="Lipzen A."/>
            <person name="Lundell T."/>
            <person name="Morin E."/>
            <person name="Murat C."/>
            <person name="Sun H."/>
            <person name="Tunlid A."/>
            <person name="Henrissat B."/>
            <person name="Grigoriev I.V."/>
            <person name="Hibbett D.S."/>
            <person name="Martin F."/>
            <person name="Nordberg H.P."/>
            <person name="Cantor M.N."/>
            <person name="Hua S.X."/>
        </authorList>
    </citation>
    <scope>NUCLEOTIDE SEQUENCE [LARGE SCALE GENOMIC DNA]</scope>
    <source>
        <strain evidence="2 3">Zn</strain>
    </source>
</reference>
<accession>A0A0C3D9P9</accession>
<evidence type="ECO:0000313" key="2">
    <source>
        <dbReference type="EMBL" id="KIM98637.1"/>
    </source>
</evidence>
<dbReference type="AlphaFoldDB" id="A0A0C3D9P9"/>
<proteinExistence type="predicted"/>
<dbReference type="EMBL" id="KN832880">
    <property type="protein sequence ID" value="KIM98637.1"/>
    <property type="molecule type" value="Genomic_DNA"/>
</dbReference>
<keyword evidence="3" id="KW-1185">Reference proteome</keyword>
<reference evidence="3" key="2">
    <citation type="submission" date="2015-01" db="EMBL/GenBank/DDBJ databases">
        <title>Evolutionary Origins and Diversification of the Mycorrhizal Mutualists.</title>
        <authorList>
            <consortium name="DOE Joint Genome Institute"/>
            <consortium name="Mycorrhizal Genomics Consortium"/>
            <person name="Kohler A."/>
            <person name="Kuo A."/>
            <person name="Nagy L.G."/>
            <person name="Floudas D."/>
            <person name="Copeland A."/>
            <person name="Barry K.W."/>
            <person name="Cichocki N."/>
            <person name="Veneault-Fourrey C."/>
            <person name="LaButti K."/>
            <person name="Lindquist E.A."/>
            <person name="Lipzen A."/>
            <person name="Lundell T."/>
            <person name="Morin E."/>
            <person name="Murat C."/>
            <person name="Riley R."/>
            <person name="Ohm R."/>
            <person name="Sun H."/>
            <person name="Tunlid A."/>
            <person name="Henrissat B."/>
            <person name="Grigoriev I.V."/>
            <person name="Hibbett D.S."/>
            <person name="Martin F."/>
        </authorList>
    </citation>
    <scope>NUCLEOTIDE SEQUENCE [LARGE SCALE GENOMIC DNA]</scope>
    <source>
        <strain evidence="3">Zn</strain>
    </source>
</reference>
<feature type="region of interest" description="Disordered" evidence="1">
    <location>
        <begin position="1"/>
        <end position="41"/>
    </location>
</feature>
<protein>
    <submittedName>
        <fullName evidence="2">Uncharacterized protein</fullName>
    </submittedName>
</protein>
<sequence length="106" mass="11836">MPIDLDPVHPTREAPRDREDSPARSEQSISDSGSDNEDVTKWVKQTLAKSQSDGRDQPWKKIFKSDRVLENIENTMEDDKDLVVVPAPKMPSAGEATIFEQQSLAG</sequence>
<dbReference type="InParanoid" id="A0A0C3D9P9"/>
<gene>
    <name evidence="2" type="ORF">OIDMADRAFT_20133</name>
</gene>